<evidence type="ECO:0000256" key="1">
    <source>
        <dbReference type="SAM" id="SignalP"/>
    </source>
</evidence>
<reference evidence="2" key="1">
    <citation type="submission" date="2022-06" db="EMBL/GenBank/DDBJ databases">
        <title>Sneathiella actinostolidae sp. nov., isolated from a sea anemonein the Western Pacific Ocean.</title>
        <authorList>
            <person name="Wei M.J."/>
        </authorList>
    </citation>
    <scope>NUCLEOTIDE SEQUENCE</scope>
    <source>
        <strain evidence="2">PHK-P5</strain>
    </source>
</reference>
<gene>
    <name evidence="2" type="ORF">NBZ79_08655</name>
</gene>
<feature type="signal peptide" evidence="1">
    <location>
        <begin position="1"/>
        <end position="21"/>
    </location>
</feature>
<dbReference type="Gene3D" id="2.40.160.10">
    <property type="entry name" value="Porin"/>
    <property type="match status" value="1"/>
</dbReference>
<accession>A0ABY4W7M5</accession>
<dbReference type="Proteomes" id="UP001056291">
    <property type="component" value="Chromosome"/>
</dbReference>
<evidence type="ECO:0000313" key="2">
    <source>
        <dbReference type="EMBL" id="USG63048.1"/>
    </source>
</evidence>
<dbReference type="EMBL" id="CP098747">
    <property type="protein sequence ID" value="USG63048.1"/>
    <property type="molecule type" value="Genomic_DNA"/>
</dbReference>
<keyword evidence="3" id="KW-1185">Reference proteome</keyword>
<proteinExistence type="predicted"/>
<dbReference type="InterPro" id="IPR023614">
    <property type="entry name" value="Porin_dom_sf"/>
</dbReference>
<name>A0ABY4W7M5_9PROT</name>
<feature type="chain" id="PRO_5046329174" description="Alginate export domain-containing protein" evidence="1">
    <location>
        <begin position="22"/>
        <end position="413"/>
    </location>
</feature>
<evidence type="ECO:0008006" key="4">
    <source>
        <dbReference type="Google" id="ProtNLM"/>
    </source>
</evidence>
<organism evidence="2 3">
    <name type="scientific">Sneathiella marina</name>
    <dbReference type="NCBI Taxonomy" id="2950108"/>
    <lineage>
        <taxon>Bacteria</taxon>
        <taxon>Pseudomonadati</taxon>
        <taxon>Pseudomonadota</taxon>
        <taxon>Alphaproteobacteria</taxon>
        <taxon>Sneathiellales</taxon>
        <taxon>Sneathiellaceae</taxon>
        <taxon>Sneathiella</taxon>
    </lineage>
</organism>
<protein>
    <recommendedName>
        <fullName evidence="4">Alginate export domain-containing protein</fullName>
    </recommendedName>
</protein>
<keyword evidence="1" id="KW-0732">Signal</keyword>
<sequence length="413" mass="45640">MKASIAANMLTFFVASISMLASPMSSKAEESLAQALENGKFLTNIRIRYEYVDQDGIANDAQAKTARVRLGYETGSWKDFSLLGEIDGTTHFGSEEFNSTVNGKTTYPIVADPDSFRLNRANLKYTGLQDTTAKIGRQRIILGDARFVGNVGWRQNEQTFDSLRVTNTAISNVKIDYSYIWQVNSIFGSEAALGDFSSNSHLIDIQYSELPYLNITGFGHWLDFEEAKKSSSLATYGVRLKGNIKGPKTIKFGYGATIAHQENYADNNADVSEDYYAVSGSVLWKNMTARLGYDVFTGNGTVAFQTPLATGHKFQGLADVFLTTPGDGLEDFHVSLAYQTPSFFYFPKGINVQAAYHDFSAENGSTDMGSEVDILAIFPLDHGFKIVTMYADYDGANFAADRQKFSFGLNYNF</sequence>
<evidence type="ECO:0000313" key="3">
    <source>
        <dbReference type="Proteomes" id="UP001056291"/>
    </source>
</evidence>
<dbReference type="RefSeq" id="WP_251937528.1">
    <property type="nucleotide sequence ID" value="NZ_CP098747.1"/>
</dbReference>